<evidence type="ECO:0000313" key="3">
    <source>
        <dbReference type="Proteomes" id="UP000812440"/>
    </source>
</evidence>
<dbReference type="Proteomes" id="UP000812440">
    <property type="component" value="Chromosome 2"/>
</dbReference>
<evidence type="ECO:0000256" key="1">
    <source>
        <dbReference type="SAM" id="Coils"/>
    </source>
</evidence>
<name>A0A8T2K470_9PIPI</name>
<evidence type="ECO:0008006" key="4">
    <source>
        <dbReference type="Google" id="ProtNLM"/>
    </source>
</evidence>
<gene>
    <name evidence="2" type="ORF">GDO86_004196</name>
</gene>
<keyword evidence="1" id="KW-0175">Coiled coil</keyword>
<protein>
    <recommendedName>
        <fullName evidence="4">Coiled-coil domain-containing protein 122</fullName>
    </recommendedName>
</protein>
<sequence>MADKQTQKTKLNERHKEIKSVLLETKETEKKIQHEEDTSENLIHLCGILKEQNHSIYAENIRLKFDLENQKEDFKAILSRNNMYRKRIEDNISHFSETENTFPVMIELGQKRDAVRILKEKKKEMIQDLHNPESTAIKQVQEDISYLCEELKELKQHITLKTKRYEEEKGKHVVLQKEIEVQKRRFDAILKRLQCQLYKAKLNRRQHQWNIGQMERTATELRQRLSTINALELPKNI</sequence>
<reference evidence="2" key="1">
    <citation type="thesis" date="2020" institute="ProQuest LLC" country="789 East Eisenhower Parkway, Ann Arbor, MI, USA">
        <title>Comparative Genomics and Chromosome Evolution.</title>
        <authorList>
            <person name="Mudd A.B."/>
        </authorList>
    </citation>
    <scope>NUCLEOTIDE SEQUENCE</scope>
    <source>
        <strain evidence="2">Female2</strain>
        <tissue evidence="2">Blood</tissue>
    </source>
</reference>
<organism evidence="2 3">
    <name type="scientific">Hymenochirus boettgeri</name>
    <name type="common">Congo dwarf clawed frog</name>
    <dbReference type="NCBI Taxonomy" id="247094"/>
    <lineage>
        <taxon>Eukaryota</taxon>
        <taxon>Metazoa</taxon>
        <taxon>Chordata</taxon>
        <taxon>Craniata</taxon>
        <taxon>Vertebrata</taxon>
        <taxon>Euteleostomi</taxon>
        <taxon>Amphibia</taxon>
        <taxon>Batrachia</taxon>
        <taxon>Anura</taxon>
        <taxon>Pipoidea</taxon>
        <taxon>Pipidae</taxon>
        <taxon>Pipinae</taxon>
        <taxon>Hymenochirus</taxon>
    </lineage>
</organism>
<comment type="caution">
    <text evidence="2">The sequence shown here is derived from an EMBL/GenBank/DDBJ whole genome shotgun (WGS) entry which is preliminary data.</text>
</comment>
<proteinExistence type="predicted"/>
<evidence type="ECO:0000313" key="2">
    <source>
        <dbReference type="EMBL" id="KAG8452295.1"/>
    </source>
</evidence>
<accession>A0A8T2K470</accession>
<dbReference type="EMBL" id="JAACNH010000002">
    <property type="protein sequence ID" value="KAG8452295.1"/>
    <property type="molecule type" value="Genomic_DNA"/>
</dbReference>
<feature type="coiled-coil region" evidence="1">
    <location>
        <begin position="137"/>
        <end position="168"/>
    </location>
</feature>
<dbReference type="OrthoDB" id="9881749at2759"/>
<keyword evidence="3" id="KW-1185">Reference proteome</keyword>
<dbReference type="AlphaFoldDB" id="A0A8T2K470"/>